<name>A0AAD4EP63_9PEZI</name>
<feature type="transmembrane region" description="Helical" evidence="1">
    <location>
        <begin position="295"/>
        <end position="316"/>
    </location>
</feature>
<comment type="caution">
    <text evidence="2">The sequence shown here is derived from an EMBL/GenBank/DDBJ whole genome shotgun (WGS) entry which is preliminary data.</text>
</comment>
<reference evidence="2" key="1">
    <citation type="submission" date="2023-02" db="EMBL/GenBank/DDBJ databases">
        <authorList>
            <person name="Palmer J.M."/>
        </authorList>
    </citation>
    <scope>NUCLEOTIDE SEQUENCE</scope>
    <source>
        <strain evidence="2">FW57</strain>
    </source>
</reference>
<gene>
    <name evidence="2" type="ORF">NEMBOFW57_009253</name>
</gene>
<evidence type="ECO:0000256" key="1">
    <source>
        <dbReference type="SAM" id="Phobius"/>
    </source>
</evidence>
<sequence length="353" mass="39302">MLYSPGFKAELENECCRNGVNLAAACLIDFHRGNNSVRAYGSVEHGQFKADPDIAGAGRVQPFASFFFSESLLFVVGDAQLVTAFAYGINFGKLGKCTVSAYHYSVMVNTLVIALSSITLAVYLPRHFWRARFPAALRTLATIVVLAFLLRFLAYQVERESSPEVMIFPRASSSDSALFLPAACFLDPDLDPFKRLSLQQSEMIGGRGSKWTPELVFAYLVAICYVVAHLTRLGCHLRKKLRPPLWLTSLVVLICDVTIIWCYVHISVLRHWVDKSGWMEQRNDPGTESGNPENFLIGIGQLLPLTTVVWIVILSFEVGKRTRAAPDNLRAKAMASSSGDLELGERRQWVGYK</sequence>
<feature type="transmembrane region" description="Helical" evidence="1">
    <location>
        <begin position="135"/>
        <end position="154"/>
    </location>
</feature>
<feature type="transmembrane region" description="Helical" evidence="1">
    <location>
        <begin position="101"/>
        <end position="123"/>
    </location>
</feature>
<evidence type="ECO:0000313" key="2">
    <source>
        <dbReference type="EMBL" id="KAG7284645.1"/>
    </source>
</evidence>
<keyword evidence="3" id="KW-1185">Reference proteome</keyword>
<feature type="transmembrane region" description="Helical" evidence="1">
    <location>
        <begin position="216"/>
        <end position="233"/>
    </location>
</feature>
<dbReference type="Proteomes" id="UP001197093">
    <property type="component" value="Unassembled WGS sequence"/>
</dbReference>
<accession>A0AAD4EP63</accession>
<evidence type="ECO:0000313" key="3">
    <source>
        <dbReference type="Proteomes" id="UP001197093"/>
    </source>
</evidence>
<feature type="transmembrane region" description="Helical" evidence="1">
    <location>
        <begin position="71"/>
        <end position="89"/>
    </location>
</feature>
<feature type="transmembrane region" description="Helical" evidence="1">
    <location>
        <begin position="245"/>
        <end position="266"/>
    </location>
</feature>
<protein>
    <submittedName>
        <fullName evidence="2">Uncharacterized protein</fullName>
    </submittedName>
</protein>
<keyword evidence="1" id="KW-0472">Membrane</keyword>
<keyword evidence="1" id="KW-1133">Transmembrane helix</keyword>
<keyword evidence="1" id="KW-0812">Transmembrane</keyword>
<proteinExistence type="predicted"/>
<dbReference type="PANTHER" id="PTHR37577">
    <property type="entry name" value="INTEGRAL MEMBRANE PROTEIN"/>
    <property type="match status" value="1"/>
</dbReference>
<dbReference type="AlphaFoldDB" id="A0AAD4EP63"/>
<dbReference type="InterPro" id="IPR053018">
    <property type="entry name" value="Elsinochrome_Biosynth-Asso"/>
</dbReference>
<organism evidence="2 3">
    <name type="scientific">Staphylotrichum longicolle</name>
    <dbReference type="NCBI Taxonomy" id="669026"/>
    <lineage>
        <taxon>Eukaryota</taxon>
        <taxon>Fungi</taxon>
        <taxon>Dikarya</taxon>
        <taxon>Ascomycota</taxon>
        <taxon>Pezizomycotina</taxon>
        <taxon>Sordariomycetes</taxon>
        <taxon>Sordariomycetidae</taxon>
        <taxon>Sordariales</taxon>
        <taxon>Chaetomiaceae</taxon>
        <taxon>Staphylotrichum</taxon>
    </lineage>
</organism>
<dbReference type="EMBL" id="JAHCVI010000005">
    <property type="protein sequence ID" value="KAG7284645.1"/>
    <property type="molecule type" value="Genomic_DNA"/>
</dbReference>
<dbReference type="PANTHER" id="PTHR37577:SF1">
    <property type="entry name" value="INTEGRAL MEMBRANE PROTEIN"/>
    <property type="match status" value="1"/>
</dbReference>